<evidence type="ECO:0000313" key="2">
    <source>
        <dbReference type="EMBL" id="MFD0793427.1"/>
    </source>
</evidence>
<feature type="chain" id="PRO_5046007705" description="Outer membrane protein beta-barrel domain-containing protein" evidence="1">
    <location>
        <begin position="22"/>
        <end position="201"/>
    </location>
</feature>
<proteinExistence type="predicted"/>
<dbReference type="InterPro" id="IPR011250">
    <property type="entry name" value="OMP/PagP_B-barrel"/>
</dbReference>
<feature type="signal peptide" evidence="1">
    <location>
        <begin position="1"/>
        <end position="21"/>
    </location>
</feature>
<reference evidence="3" key="1">
    <citation type="journal article" date="2019" name="Int. J. Syst. Evol. Microbiol.">
        <title>The Global Catalogue of Microorganisms (GCM) 10K type strain sequencing project: providing services to taxonomists for standard genome sequencing and annotation.</title>
        <authorList>
            <consortium name="The Broad Institute Genomics Platform"/>
            <consortium name="The Broad Institute Genome Sequencing Center for Infectious Disease"/>
            <person name="Wu L."/>
            <person name="Ma J."/>
        </authorList>
    </citation>
    <scope>NUCLEOTIDE SEQUENCE [LARGE SCALE GENOMIC DNA]</scope>
    <source>
        <strain evidence="3">CCUG 61484</strain>
    </source>
</reference>
<name>A0ABW3AQV6_9SPHI</name>
<dbReference type="SUPFAM" id="SSF56925">
    <property type="entry name" value="OMPA-like"/>
    <property type="match status" value="1"/>
</dbReference>
<accession>A0ABW3AQV6</accession>
<evidence type="ECO:0000256" key="1">
    <source>
        <dbReference type="SAM" id="SignalP"/>
    </source>
</evidence>
<protein>
    <recommendedName>
        <fullName evidence="4">Outer membrane protein beta-barrel domain-containing protein</fullName>
    </recommendedName>
</protein>
<comment type="caution">
    <text evidence="2">The sequence shown here is derived from an EMBL/GenBank/DDBJ whole genome shotgun (WGS) entry which is preliminary data.</text>
</comment>
<evidence type="ECO:0008006" key="4">
    <source>
        <dbReference type="Google" id="ProtNLM"/>
    </source>
</evidence>
<keyword evidence="3" id="KW-1185">Reference proteome</keyword>
<dbReference type="EMBL" id="JBHTHZ010000003">
    <property type="protein sequence ID" value="MFD0793427.1"/>
    <property type="molecule type" value="Genomic_DNA"/>
</dbReference>
<organism evidence="2 3">
    <name type="scientific">Mucilaginibacter litoreus</name>
    <dbReference type="NCBI Taxonomy" id="1048221"/>
    <lineage>
        <taxon>Bacteria</taxon>
        <taxon>Pseudomonadati</taxon>
        <taxon>Bacteroidota</taxon>
        <taxon>Sphingobacteriia</taxon>
        <taxon>Sphingobacteriales</taxon>
        <taxon>Sphingobacteriaceae</taxon>
        <taxon>Mucilaginibacter</taxon>
    </lineage>
</organism>
<dbReference type="Proteomes" id="UP001597010">
    <property type="component" value="Unassembled WGS sequence"/>
</dbReference>
<evidence type="ECO:0000313" key="3">
    <source>
        <dbReference type="Proteomes" id="UP001597010"/>
    </source>
</evidence>
<sequence>MKRKLLIVTVLVTICRFSALAQDKRTSVYGVERRTNSFEIGAEYLMGQGDFGKIYKNGFGGAIRYRFAITEFKSLLASIGYTNFNGKVILPGNPEVDVSAGFIPVKIGMKFRFLKQVYFAWELGPTIALGVNGTDKINPYVAADYKINGVLFNFAPTLGVQIPTTNKNYIDLGFRYEGMVLKSDPKFFTGIRAAYAFDVAR</sequence>
<gene>
    <name evidence="2" type="ORF">ACFQZX_07340</name>
</gene>
<dbReference type="RefSeq" id="WP_377113182.1">
    <property type="nucleotide sequence ID" value="NZ_JBHTHZ010000003.1"/>
</dbReference>
<keyword evidence="1" id="KW-0732">Signal</keyword>